<dbReference type="EMBL" id="CP111014">
    <property type="protein sequence ID" value="WAQ99504.1"/>
    <property type="molecule type" value="Genomic_DNA"/>
</dbReference>
<dbReference type="InterPro" id="IPR027370">
    <property type="entry name" value="Znf-RING_euk"/>
</dbReference>
<organism evidence="9 10">
    <name type="scientific">Mya arenaria</name>
    <name type="common">Soft-shell clam</name>
    <dbReference type="NCBI Taxonomy" id="6604"/>
    <lineage>
        <taxon>Eukaryota</taxon>
        <taxon>Metazoa</taxon>
        <taxon>Spiralia</taxon>
        <taxon>Lophotrochozoa</taxon>
        <taxon>Mollusca</taxon>
        <taxon>Bivalvia</taxon>
        <taxon>Autobranchia</taxon>
        <taxon>Heteroconchia</taxon>
        <taxon>Euheterodonta</taxon>
        <taxon>Imparidentia</taxon>
        <taxon>Neoheterodontei</taxon>
        <taxon>Myida</taxon>
        <taxon>Myoidea</taxon>
        <taxon>Myidae</taxon>
        <taxon>Mya</taxon>
    </lineage>
</organism>
<evidence type="ECO:0000256" key="5">
    <source>
        <dbReference type="SAM" id="Coils"/>
    </source>
</evidence>
<feature type="coiled-coil region" evidence="5">
    <location>
        <begin position="226"/>
        <end position="253"/>
    </location>
</feature>
<dbReference type="SMART" id="SM00336">
    <property type="entry name" value="BBOX"/>
    <property type="match status" value="1"/>
</dbReference>
<feature type="compositionally biased region" description="Basic and acidic residues" evidence="6">
    <location>
        <begin position="428"/>
        <end position="465"/>
    </location>
</feature>
<evidence type="ECO:0000256" key="3">
    <source>
        <dbReference type="ARBA" id="ARBA00022833"/>
    </source>
</evidence>
<evidence type="ECO:0000256" key="2">
    <source>
        <dbReference type="ARBA" id="ARBA00022771"/>
    </source>
</evidence>
<protein>
    <submittedName>
        <fullName evidence="9">TRIM2-like protein</fullName>
    </submittedName>
</protein>
<keyword evidence="2 4" id="KW-0863">Zinc-finger</keyword>
<evidence type="ECO:0000256" key="6">
    <source>
        <dbReference type="SAM" id="MobiDB-lite"/>
    </source>
</evidence>
<dbReference type="Gene3D" id="3.30.160.60">
    <property type="entry name" value="Classic Zinc Finger"/>
    <property type="match status" value="1"/>
</dbReference>
<dbReference type="InterPro" id="IPR013083">
    <property type="entry name" value="Znf_RING/FYVE/PHD"/>
</dbReference>
<feature type="compositionally biased region" description="Basic and acidic residues" evidence="6">
    <location>
        <begin position="561"/>
        <end position="582"/>
    </location>
</feature>
<evidence type="ECO:0000313" key="9">
    <source>
        <dbReference type="EMBL" id="WAQ99504.1"/>
    </source>
</evidence>
<dbReference type="Pfam" id="PF13445">
    <property type="entry name" value="zf-RING_UBOX"/>
    <property type="match status" value="1"/>
</dbReference>
<evidence type="ECO:0000256" key="1">
    <source>
        <dbReference type="ARBA" id="ARBA00022723"/>
    </source>
</evidence>
<feature type="region of interest" description="Disordered" evidence="6">
    <location>
        <begin position="413"/>
        <end position="478"/>
    </location>
</feature>
<evidence type="ECO:0000313" key="10">
    <source>
        <dbReference type="Proteomes" id="UP001164746"/>
    </source>
</evidence>
<dbReference type="PANTHER" id="PTHR25462:SF296">
    <property type="entry name" value="MEIOTIC P26, ISOFORM F"/>
    <property type="match status" value="1"/>
</dbReference>
<evidence type="ECO:0000259" key="7">
    <source>
        <dbReference type="PROSITE" id="PS50089"/>
    </source>
</evidence>
<dbReference type="Proteomes" id="UP001164746">
    <property type="component" value="Chromosome 3"/>
</dbReference>
<dbReference type="SUPFAM" id="SSF57845">
    <property type="entry name" value="B-box zinc-binding domain"/>
    <property type="match status" value="1"/>
</dbReference>
<feature type="region of interest" description="Disordered" evidence="6">
    <location>
        <begin position="508"/>
        <end position="582"/>
    </location>
</feature>
<dbReference type="InterPro" id="IPR047153">
    <property type="entry name" value="TRIM45/56/19-like"/>
</dbReference>
<dbReference type="InterPro" id="IPR001841">
    <property type="entry name" value="Znf_RING"/>
</dbReference>
<keyword evidence="5" id="KW-0175">Coiled coil</keyword>
<evidence type="ECO:0000256" key="4">
    <source>
        <dbReference type="PROSITE-ProRule" id="PRU00024"/>
    </source>
</evidence>
<accession>A0ABY7DQ18</accession>
<dbReference type="SUPFAM" id="SSF57850">
    <property type="entry name" value="RING/U-box"/>
    <property type="match status" value="1"/>
</dbReference>
<feature type="domain" description="RING-type" evidence="7">
    <location>
        <begin position="67"/>
        <end position="124"/>
    </location>
</feature>
<dbReference type="Gene3D" id="3.30.40.10">
    <property type="entry name" value="Zinc/RING finger domain, C3HC4 (zinc finger)"/>
    <property type="match status" value="1"/>
</dbReference>
<keyword evidence="1" id="KW-0479">Metal-binding</keyword>
<dbReference type="PANTHER" id="PTHR25462">
    <property type="entry name" value="BONUS, ISOFORM C-RELATED"/>
    <property type="match status" value="1"/>
</dbReference>
<sequence>MECMSDHVGIGALFTTKLVSSYRKINRRHNKADYIYNTAMASGDDGAAGKRNLVVDEGAFEEQFLRCHICREKYDQTEKPPKSLPCNHTFCLACLTQIYAHTQTNQRRALAFADETVLKCPTCREETYVSRREEIANLPNDHRVIQMIDFLSQVVVKSQNFCSKHEQQPLNFFCKSCMVPVCRDCTVLDHKENSDHVIVDVAKALEDNADEFNNVENRSKQLLQGMKSRSDALANASKQLDLLERQLRSKIKDTFIEYRLLLERRQEGQIAILHDVIKKQKSLINARFVDVCTQGSQLQKLYDAFTKARPSNDITQLFTVHKEMKEHDAEFARQSNVNDDELFVGCDFEVINEPIYLSEMSCLGEVVPKPDLGLKKPVPAHQLAVLDMEADRRMQEAQGPDLNDYDDLYVETSRESRHARDAYMTGSRTRDRHGERDRHTDRVLERSARLRAQEIINRESQHDQDRDVDEAEEMEHDSSDFTSAYLLRIASRLNASSANLSEAILDLSSNRDTTRSPEDETPTSTSGGSRGTRRAGPSPPRSRRSGQNVRVVRHPQQYRPNPDRTDRFISSSRTERSNTDEN</sequence>
<keyword evidence="10" id="KW-1185">Reference proteome</keyword>
<dbReference type="InterPro" id="IPR000315">
    <property type="entry name" value="Znf_B-box"/>
</dbReference>
<gene>
    <name evidence="9" type="ORF">MAR_023877</name>
</gene>
<feature type="domain" description="B box-type" evidence="8">
    <location>
        <begin position="157"/>
        <end position="201"/>
    </location>
</feature>
<reference evidence="9" key="1">
    <citation type="submission" date="2022-11" db="EMBL/GenBank/DDBJ databases">
        <title>Centuries of genome instability and evolution in soft-shell clam transmissible cancer (bioRxiv).</title>
        <authorList>
            <person name="Hart S.F.M."/>
            <person name="Yonemitsu M.A."/>
            <person name="Giersch R.M."/>
            <person name="Beal B.F."/>
            <person name="Arriagada G."/>
            <person name="Davis B.W."/>
            <person name="Ostrander E.A."/>
            <person name="Goff S.P."/>
            <person name="Metzger M.J."/>
        </authorList>
    </citation>
    <scope>NUCLEOTIDE SEQUENCE</scope>
    <source>
        <strain evidence="9">MELC-2E11</strain>
        <tissue evidence="9">Siphon/mantle</tissue>
    </source>
</reference>
<evidence type="ECO:0000259" key="8">
    <source>
        <dbReference type="PROSITE" id="PS50119"/>
    </source>
</evidence>
<name>A0ABY7DQ18_MYAAR</name>
<proteinExistence type="predicted"/>
<dbReference type="SMART" id="SM00184">
    <property type="entry name" value="RING"/>
    <property type="match status" value="1"/>
</dbReference>
<dbReference type="Pfam" id="PF00643">
    <property type="entry name" value="zf-B_box"/>
    <property type="match status" value="1"/>
</dbReference>
<feature type="compositionally biased region" description="Acidic residues" evidence="6">
    <location>
        <begin position="466"/>
        <end position="475"/>
    </location>
</feature>
<dbReference type="PROSITE" id="PS00518">
    <property type="entry name" value="ZF_RING_1"/>
    <property type="match status" value="1"/>
</dbReference>
<keyword evidence="3" id="KW-0862">Zinc</keyword>
<dbReference type="PROSITE" id="PS50089">
    <property type="entry name" value="ZF_RING_2"/>
    <property type="match status" value="1"/>
</dbReference>
<dbReference type="PROSITE" id="PS50119">
    <property type="entry name" value="ZF_BBOX"/>
    <property type="match status" value="1"/>
</dbReference>
<dbReference type="InterPro" id="IPR017907">
    <property type="entry name" value="Znf_RING_CS"/>
</dbReference>